<evidence type="ECO:0000313" key="2">
    <source>
        <dbReference type="EMBL" id="VGO22560.1"/>
    </source>
</evidence>
<keyword evidence="3" id="KW-1185">Reference proteome</keyword>
<feature type="region of interest" description="Disordered" evidence="1">
    <location>
        <begin position="89"/>
        <end position="116"/>
    </location>
</feature>
<proteinExistence type="predicted"/>
<dbReference type="AlphaFoldDB" id="A0A6C2UQJ5"/>
<evidence type="ECO:0000256" key="1">
    <source>
        <dbReference type="SAM" id="MobiDB-lite"/>
    </source>
</evidence>
<dbReference type="EMBL" id="CAAHFH010000002">
    <property type="protein sequence ID" value="VGO22560.1"/>
    <property type="molecule type" value="Genomic_DNA"/>
</dbReference>
<gene>
    <name evidence="2" type="ORF">SCARR_04645</name>
</gene>
<feature type="compositionally biased region" description="Basic and acidic residues" evidence="1">
    <location>
        <begin position="89"/>
        <end position="110"/>
    </location>
</feature>
<dbReference type="Proteomes" id="UP000346198">
    <property type="component" value="Unassembled WGS sequence"/>
</dbReference>
<accession>A0A6C2UQJ5</accession>
<sequence>MRSLKIGDMVALKRDHQDMIVNRIDPKAGLHECIWFKGDGSIMASDFPLEALELSEARINRFLNRNPHLKRYNLLMGPFIPDAWDETDYEKGHNKPNEFSKSRNPYHDENADLDQQSQEFWDWF</sequence>
<reference evidence="2 3" key="1">
    <citation type="submission" date="2019-04" db="EMBL/GenBank/DDBJ databases">
        <authorList>
            <person name="Van Vliet M D."/>
        </authorList>
    </citation>
    <scope>NUCLEOTIDE SEQUENCE [LARGE SCALE GENOMIC DNA]</scope>
    <source>
        <strain evidence="2 3">F21</strain>
    </source>
</reference>
<name>A0A6C2UQJ5_9BACT</name>
<organism evidence="2 3">
    <name type="scientific">Pontiella sulfatireligans</name>
    <dbReference type="NCBI Taxonomy" id="2750658"/>
    <lineage>
        <taxon>Bacteria</taxon>
        <taxon>Pseudomonadati</taxon>
        <taxon>Kiritimatiellota</taxon>
        <taxon>Kiritimatiellia</taxon>
        <taxon>Kiritimatiellales</taxon>
        <taxon>Pontiellaceae</taxon>
        <taxon>Pontiella</taxon>
    </lineage>
</organism>
<evidence type="ECO:0008006" key="4">
    <source>
        <dbReference type="Google" id="ProtNLM"/>
    </source>
</evidence>
<evidence type="ECO:0000313" key="3">
    <source>
        <dbReference type="Proteomes" id="UP000346198"/>
    </source>
</evidence>
<protein>
    <recommendedName>
        <fullName evidence="4">DUF2158 domain-containing protein</fullName>
    </recommendedName>
</protein>
<dbReference type="RefSeq" id="WP_136064003.1">
    <property type="nucleotide sequence ID" value="NZ_CAAHFH010000002.1"/>
</dbReference>